<protein>
    <submittedName>
        <fullName evidence="1">Uncharacterized protein</fullName>
    </submittedName>
</protein>
<name>A0A939GI68_9BACT</name>
<comment type="caution">
    <text evidence="1">The sequence shown here is derived from an EMBL/GenBank/DDBJ whole genome shotgun (WGS) entry which is preliminary data.</text>
</comment>
<organism evidence="1 2">
    <name type="scientific">Fibrella rubiginis</name>
    <dbReference type="NCBI Taxonomy" id="2817060"/>
    <lineage>
        <taxon>Bacteria</taxon>
        <taxon>Pseudomonadati</taxon>
        <taxon>Bacteroidota</taxon>
        <taxon>Cytophagia</taxon>
        <taxon>Cytophagales</taxon>
        <taxon>Spirosomataceae</taxon>
        <taxon>Fibrella</taxon>
    </lineage>
</organism>
<dbReference type="AlphaFoldDB" id="A0A939GI68"/>
<sequence>MNLDQFVLLSSLMGDELYKGSAKSTAGYVPVTDEKLFQLLANKPIGAYMTSGLPTFWAHKKVVPRFI</sequence>
<gene>
    <name evidence="1" type="ORF">J2I47_10135</name>
</gene>
<proteinExistence type="predicted"/>
<reference evidence="1" key="1">
    <citation type="submission" date="2021-03" db="EMBL/GenBank/DDBJ databases">
        <title>Fibrella sp. HMF5335 genome sequencing and assembly.</title>
        <authorList>
            <person name="Kang H."/>
            <person name="Kim H."/>
            <person name="Bae S."/>
            <person name="Joh K."/>
        </authorList>
    </citation>
    <scope>NUCLEOTIDE SEQUENCE</scope>
    <source>
        <strain evidence="1">HMF5335</strain>
    </source>
</reference>
<dbReference type="Proteomes" id="UP000664034">
    <property type="component" value="Unassembled WGS sequence"/>
</dbReference>
<dbReference type="EMBL" id="JAFMYV010000004">
    <property type="protein sequence ID" value="MBO0936902.1"/>
    <property type="molecule type" value="Genomic_DNA"/>
</dbReference>
<evidence type="ECO:0000313" key="2">
    <source>
        <dbReference type="Proteomes" id="UP000664034"/>
    </source>
</evidence>
<evidence type="ECO:0000313" key="1">
    <source>
        <dbReference type="EMBL" id="MBO0936902.1"/>
    </source>
</evidence>
<dbReference type="RefSeq" id="WP_207364459.1">
    <property type="nucleotide sequence ID" value="NZ_JAFMYV010000004.1"/>
</dbReference>
<keyword evidence="2" id="KW-1185">Reference proteome</keyword>
<accession>A0A939GI68</accession>